<feature type="non-terminal residue" evidence="9">
    <location>
        <position position="1"/>
    </location>
</feature>
<keyword evidence="10" id="KW-1185">Reference proteome</keyword>
<keyword evidence="5" id="KW-0539">Nucleus</keyword>
<feature type="compositionally biased region" description="Polar residues" evidence="7">
    <location>
        <begin position="186"/>
        <end position="209"/>
    </location>
</feature>
<evidence type="ECO:0000256" key="3">
    <source>
        <dbReference type="ARBA" id="ARBA00023125"/>
    </source>
</evidence>
<dbReference type="EMBL" id="CAJPIZ010033500">
    <property type="protein sequence ID" value="CAG2120450.1"/>
    <property type="molecule type" value="Genomic_DNA"/>
</dbReference>
<accession>A0A7R9QGN2</accession>
<evidence type="ECO:0000256" key="2">
    <source>
        <dbReference type="ARBA" id="ARBA00023015"/>
    </source>
</evidence>
<feature type="region of interest" description="Disordered" evidence="7">
    <location>
        <begin position="186"/>
        <end position="223"/>
    </location>
</feature>
<dbReference type="InterPro" id="IPR004827">
    <property type="entry name" value="bZIP"/>
</dbReference>
<dbReference type="GO" id="GO:0005634">
    <property type="term" value="C:nucleus"/>
    <property type="evidence" value="ECO:0007669"/>
    <property type="project" value="TreeGrafter"/>
</dbReference>
<dbReference type="GO" id="GO:0000981">
    <property type="term" value="F:DNA-binding transcription factor activity, RNA polymerase II-specific"/>
    <property type="evidence" value="ECO:0007669"/>
    <property type="project" value="TreeGrafter"/>
</dbReference>
<evidence type="ECO:0000256" key="1">
    <source>
        <dbReference type="ARBA" id="ARBA00022843"/>
    </source>
</evidence>
<gene>
    <name evidence="9" type="ORF">OSB1V03_LOCUS20397</name>
</gene>
<keyword evidence="3" id="KW-0238">DNA-binding</keyword>
<organism evidence="9">
    <name type="scientific">Medioppia subpectinata</name>
    <dbReference type="NCBI Taxonomy" id="1979941"/>
    <lineage>
        <taxon>Eukaryota</taxon>
        <taxon>Metazoa</taxon>
        <taxon>Ecdysozoa</taxon>
        <taxon>Arthropoda</taxon>
        <taxon>Chelicerata</taxon>
        <taxon>Arachnida</taxon>
        <taxon>Acari</taxon>
        <taxon>Acariformes</taxon>
        <taxon>Sarcoptiformes</taxon>
        <taxon>Oribatida</taxon>
        <taxon>Brachypylina</taxon>
        <taxon>Oppioidea</taxon>
        <taxon>Oppiidae</taxon>
        <taxon>Medioppia</taxon>
    </lineage>
</organism>
<dbReference type="Pfam" id="PF07716">
    <property type="entry name" value="bZIP_2"/>
    <property type="match status" value="1"/>
</dbReference>
<dbReference type="InterPro" id="IPR046347">
    <property type="entry name" value="bZIP_sf"/>
</dbReference>
<evidence type="ECO:0000256" key="6">
    <source>
        <dbReference type="ARBA" id="ARBA00040165"/>
    </source>
</evidence>
<dbReference type="OrthoDB" id="20960at2759"/>
<keyword evidence="4" id="KW-0804">Transcription</keyword>
<evidence type="ECO:0000259" key="8">
    <source>
        <dbReference type="PROSITE" id="PS50217"/>
    </source>
</evidence>
<protein>
    <recommendedName>
        <fullName evidence="6">X-box-binding protein 1</fullName>
    </recommendedName>
</protein>
<evidence type="ECO:0000313" key="9">
    <source>
        <dbReference type="EMBL" id="CAD7645209.1"/>
    </source>
</evidence>
<dbReference type="EMBL" id="OC888075">
    <property type="protein sequence ID" value="CAD7645209.1"/>
    <property type="molecule type" value="Genomic_DNA"/>
</dbReference>
<evidence type="ECO:0000256" key="4">
    <source>
        <dbReference type="ARBA" id="ARBA00023163"/>
    </source>
</evidence>
<dbReference type="PANTHER" id="PTHR46542">
    <property type="entry name" value="X-BOX BINDING PROTEIN 1"/>
    <property type="match status" value="1"/>
</dbReference>
<dbReference type="SMART" id="SM00338">
    <property type="entry name" value="BRLZ"/>
    <property type="match status" value="1"/>
</dbReference>
<dbReference type="SUPFAM" id="SSF57959">
    <property type="entry name" value="Leucine zipper domain"/>
    <property type="match status" value="1"/>
</dbReference>
<dbReference type="AlphaFoldDB" id="A0A7R9QGN2"/>
<evidence type="ECO:0000256" key="5">
    <source>
        <dbReference type="ARBA" id="ARBA00023242"/>
    </source>
</evidence>
<dbReference type="InterPro" id="IPR052470">
    <property type="entry name" value="ER_Stress-Reg_TF"/>
</dbReference>
<name>A0A7R9QGN2_9ACAR</name>
<keyword evidence="2" id="KW-0805">Transcription regulation</keyword>
<keyword evidence="1" id="KW-0832">Ubl conjugation</keyword>
<dbReference type="Gene3D" id="1.20.5.170">
    <property type="match status" value="1"/>
</dbReference>
<feature type="domain" description="BZIP" evidence="8">
    <location>
        <begin position="43"/>
        <end position="106"/>
    </location>
</feature>
<dbReference type="Proteomes" id="UP000759131">
    <property type="component" value="Unassembled WGS sequence"/>
</dbReference>
<reference evidence="9" key="1">
    <citation type="submission" date="2020-11" db="EMBL/GenBank/DDBJ databases">
        <authorList>
            <person name="Tran Van P."/>
        </authorList>
    </citation>
    <scope>NUCLEOTIDE SEQUENCE</scope>
</reference>
<sequence>FIEIKIKNLNDLKAMSGKCDDMCLTAGDKPKRKRERLDHLSNDEKIKRRKLHNRAAAQLARDRKKVKMSELQDTVHMINKQKRLLECSNEALITRCKALERENCELKRRLSEVPTQAVVSVEGSDRIVESAELINVSQPQRHETIATETTPKPVSHSTTPFIYWLAVLNLIQCLNSSNNALKNCSTQRLSPQTTPTTVRQSADQLSSADGSLPTRPTLTLLNT</sequence>
<evidence type="ECO:0000313" key="10">
    <source>
        <dbReference type="Proteomes" id="UP000759131"/>
    </source>
</evidence>
<feature type="compositionally biased region" description="Low complexity" evidence="7">
    <location>
        <begin position="212"/>
        <end position="223"/>
    </location>
</feature>
<dbReference type="GO" id="GO:0000977">
    <property type="term" value="F:RNA polymerase II transcription regulatory region sequence-specific DNA binding"/>
    <property type="evidence" value="ECO:0007669"/>
    <property type="project" value="TreeGrafter"/>
</dbReference>
<dbReference type="PANTHER" id="PTHR46542:SF1">
    <property type="entry name" value="X-BOX BINDING PROTEIN 1"/>
    <property type="match status" value="1"/>
</dbReference>
<evidence type="ECO:0000256" key="7">
    <source>
        <dbReference type="SAM" id="MobiDB-lite"/>
    </source>
</evidence>
<dbReference type="PROSITE" id="PS50217">
    <property type="entry name" value="BZIP"/>
    <property type="match status" value="1"/>
</dbReference>
<proteinExistence type="predicted"/>